<dbReference type="EMBL" id="CP051206">
    <property type="protein sequence ID" value="QJB45875.1"/>
    <property type="molecule type" value="Genomic_DNA"/>
</dbReference>
<gene>
    <name evidence="3" type="ORF">HGD76_18615</name>
</gene>
<dbReference type="RefSeq" id="WP_168633396.1">
    <property type="nucleotide sequence ID" value="NZ_CP051206.1"/>
</dbReference>
<dbReference type="Proteomes" id="UP000502433">
    <property type="component" value="Chromosome"/>
</dbReference>
<keyword evidence="2" id="KW-1277">Toxin-antitoxin system</keyword>
<accession>A0A6H2C210</accession>
<dbReference type="InterPro" id="IPR003477">
    <property type="entry name" value="PemK-like"/>
</dbReference>
<proteinExistence type="inferred from homology"/>
<dbReference type="Pfam" id="PF02452">
    <property type="entry name" value="PemK_toxin"/>
    <property type="match status" value="1"/>
</dbReference>
<dbReference type="AlphaFoldDB" id="A0A6H2C210"/>
<dbReference type="KEGG" id="dfs:HGD76_18615"/>
<dbReference type="GO" id="GO:0003677">
    <property type="term" value="F:DNA binding"/>
    <property type="evidence" value="ECO:0007669"/>
    <property type="project" value="InterPro"/>
</dbReference>
<sequence>MMKPKSLEIWLVRFPFSDLTATKLRPALILSVHREEFIILGIFSKVPTDDLSENWVLMSETHTDFIKTGLKKTSLIRADKIATVHNSVFHKRIGILPSDLFNQVEVALKKSLNIT</sequence>
<organism evidence="3 4">
    <name type="scientific">Dolichospermum flos-aquae CCAP 1403/13F</name>
    <dbReference type="NCBI Taxonomy" id="315271"/>
    <lineage>
        <taxon>Bacteria</taxon>
        <taxon>Bacillati</taxon>
        <taxon>Cyanobacteriota</taxon>
        <taxon>Cyanophyceae</taxon>
        <taxon>Nostocales</taxon>
        <taxon>Aphanizomenonaceae</taxon>
        <taxon>Dolichospermum</taxon>
    </lineage>
</organism>
<reference evidence="3 4" key="1">
    <citation type="submission" date="2020-04" db="EMBL/GenBank/DDBJ databases">
        <title>Genome-Wide Identification of 5-Methylcytosine Sites in Bacterial Genomes By High-Throughput Sequencing of MspJI Restriction Fragments.</title>
        <authorList>
            <person name="Wu V."/>
        </authorList>
    </citation>
    <scope>NUCLEOTIDE SEQUENCE [LARGE SCALE GENOMIC DNA]</scope>
    <source>
        <strain evidence="3 4">CCAP 1403/13f</strain>
    </source>
</reference>
<dbReference type="InterPro" id="IPR011067">
    <property type="entry name" value="Plasmid_toxin/cell-grow_inhib"/>
</dbReference>
<evidence type="ECO:0000256" key="2">
    <source>
        <dbReference type="ARBA" id="ARBA00022649"/>
    </source>
</evidence>
<reference evidence="3 4" key="2">
    <citation type="submission" date="2020-04" db="EMBL/GenBank/DDBJ databases">
        <authorList>
            <person name="Fomenkov A."/>
            <person name="Anton B.P."/>
            <person name="Roberts R.J."/>
        </authorList>
    </citation>
    <scope>NUCLEOTIDE SEQUENCE [LARGE SCALE GENOMIC DNA]</scope>
    <source>
        <strain evidence="3 4">CCAP 1403/13f</strain>
    </source>
</reference>
<dbReference type="Gene3D" id="2.30.30.110">
    <property type="match status" value="1"/>
</dbReference>
<dbReference type="SUPFAM" id="SSF50118">
    <property type="entry name" value="Cell growth inhibitor/plasmid maintenance toxic component"/>
    <property type="match status" value="1"/>
</dbReference>
<comment type="similarity">
    <text evidence="1">Belongs to the PemK/MazF family.</text>
</comment>
<evidence type="ECO:0000256" key="1">
    <source>
        <dbReference type="ARBA" id="ARBA00007521"/>
    </source>
</evidence>
<evidence type="ECO:0000313" key="3">
    <source>
        <dbReference type="EMBL" id="QJB45875.1"/>
    </source>
</evidence>
<protein>
    <submittedName>
        <fullName evidence="3">Type II toxin-antitoxin system PemK/MazF family toxin</fullName>
    </submittedName>
</protein>
<name>A0A6H2C210_DOLFA</name>
<evidence type="ECO:0000313" key="4">
    <source>
        <dbReference type="Proteomes" id="UP000502433"/>
    </source>
</evidence>